<dbReference type="SUPFAM" id="SSF53098">
    <property type="entry name" value="Ribonuclease H-like"/>
    <property type="match status" value="1"/>
</dbReference>
<feature type="domain" description="Reverse transcriptase zinc-binding" evidence="2">
    <location>
        <begin position="2"/>
        <end position="56"/>
    </location>
</feature>
<dbReference type="eggNOG" id="KOG1075">
    <property type="taxonomic scope" value="Eukaryota"/>
</dbReference>
<dbReference type="PANTHER" id="PTHR34146:SF11">
    <property type="entry name" value="RIBONUCLEASE H-LIKE SUPERFAMILY PROTEIN"/>
    <property type="match status" value="1"/>
</dbReference>
<dbReference type="Pfam" id="PF13966">
    <property type="entry name" value="zf-RVT"/>
    <property type="match status" value="1"/>
</dbReference>
<dbReference type="GO" id="GO:0003676">
    <property type="term" value="F:nucleic acid binding"/>
    <property type="evidence" value="ECO:0007669"/>
    <property type="project" value="InterPro"/>
</dbReference>
<accession>V4M1P7</accession>
<feature type="domain" description="RNase H type-1" evidence="1">
    <location>
        <begin position="149"/>
        <end position="226"/>
    </location>
</feature>
<reference evidence="3 4" key="1">
    <citation type="journal article" date="2013" name="Front. Plant Sci.">
        <title>The Reference Genome of the Halophytic Plant Eutrema salsugineum.</title>
        <authorList>
            <person name="Yang R."/>
            <person name="Jarvis D.E."/>
            <person name="Chen H."/>
            <person name="Beilstein M.A."/>
            <person name="Grimwood J."/>
            <person name="Jenkins J."/>
            <person name="Shu S."/>
            <person name="Prochnik S."/>
            <person name="Xin M."/>
            <person name="Ma C."/>
            <person name="Schmutz J."/>
            <person name="Wing R.A."/>
            <person name="Mitchell-Olds T."/>
            <person name="Schumaker K.S."/>
            <person name="Wang X."/>
        </authorList>
    </citation>
    <scope>NUCLEOTIDE SEQUENCE [LARGE SCALE GENOMIC DNA]</scope>
</reference>
<evidence type="ECO:0000259" key="2">
    <source>
        <dbReference type="Pfam" id="PF13966"/>
    </source>
</evidence>
<dbReference type="Proteomes" id="UP000030689">
    <property type="component" value="Unassembled WGS sequence"/>
</dbReference>
<dbReference type="Gene3D" id="3.30.420.10">
    <property type="entry name" value="Ribonuclease H-like superfamily/Ribonuclease H"/>
    <property type="match status" value="1"/>
</dbReference>
<dbReference type="InterPro" id="IPR026960">
    <property type="entry name" value="RVT-Znf"/>
</dbReference>
<dbReference type="Pfam" id="PF13456">
    <property type="entry name" value="RVT_3"/>
    <property type="match status" value="1"/>
</dbReference>
<dbReference type="PANTHER" id="PTHR34146">
    <property type="entry name" value="POLYNUCLEOTIDYL TRANSFERASE, RIBONUCLEASE H-LIKE SUPERFAMILY PROTEIN-RELATED"/>
    <property type="match status" value="1"/>
</dbReference>
<dbReference type="InterPro" id="IPR036397">
    <property type="entry name" value="RNaseH_sf"/>
</dbReference>
<dbReference type="OMA" id="WICWHIW"/>
<dbReference type="KEGG" id="eus:EUTSA_v10000670mg"/>
<gene>
    <name evidence="3" type="ORF">EUTSA_v10000670mg</name>
</gene>
<protein>
    <recommendedName>
        <fullName evidence="5">RNase H type-1 domain-containing protein</fullName>
    </recommendedName>
</protein>
<dbReference type="InterPro" id="IPR012337">
    <property type="entry name" value="RNaseH-like_sf"/>
</dbReference>
<evidence type="ECO:0000259" key="1">
    <source>
        <dbReference type="Pfam" id="PF13456"/>
    </source>
</evidence>
<dbReference type="InterPro" id="IPR044730">
    <property type="entry name" value="RNase_H-like_dom_plant"/>
</dbReference>
<dbReference type="InterPro" id="IPR002156">
    <property type="entry name" value="RNaseH_domain"/>
</dbReference>
<sequence>MPKVKQLLWRAAVDALPVRVELVRRRIQVDFGCKICGNPKTITHVLKNCQFARKVWDLAPLKARPHLNMVLCLDFLAFILSLLSFPLTGISATSLPVWICWNLWTTRNHQIFSNTTYSAGEVITKALEEANAWQEAQTSLQKLQAVLCNIDAAWHTDSGSCGMGFTFRLPMEKSPVQHSTSHHFISSALAAEAWALREALISAIDAGYESLQVLSDSQILMNLINS</sequence>
<evidence type="ECO:0000313" key="3">
    <source>
        <dbReference type="EMBL" id="ESQ46128.1"/>
    </source>
</evidence>
<dbReference type="AlphaFoldDB" id="V4M1P7"/>
<dbReference type="Gramene" id="ESQ46128">
    <property type="protein sequence ID" value="ESQ46128"/>
    <property type="gene ID" value="EUTSA_v10000670mg"/>
</dbReference>
<keyword evidence="4" id="KW-1185">Reference proteome</keyword>
<evidence type="ECO:0008006" key="5">
    <source>
        <dbReference type="Google" id="ProtNLM"/>
    </source>
</evidence>
<proteinExistence type="predicted"/>
<dbReference type="EMBL" id="KI517426">
    <property type="protein sequence ID" value="ESQ46128.1"/>
    <property type="molecule type" value="Genomic_DNA"/>
</dbReference>
<evidence type="ECO:0000313" key="4">
    <source>
        <dbReference type="Proteomes" id="UP000030689"/>
    </source>
</evidence>
<organism evidence="3 4">
    <name type="scientific">Eutrema salsugineum</name>
    <name type="common">Saltwater cress</name>
    <name type="synonym">Sisymbrium salsugineum</name>
    <dbReference type="NCBI Taxonomy" id="72664"/>
    <lineage>
        <taxon>Eukaryota</taxon>
        <taxon>Viridiplantae</taxon>
        <taxon>Streptophyta</taxon>
        <taxon>Embryophyta</taxon>
        <taxon>Tracheophyta</taxon>
        <taxon>Spermatophyta</taxon>
        <taxon>Magnoliopsida</taxon>
        <taxon>eudicotyledons</taxon>
        <taxon>Gunneridae</taxon>
        <taxon>Pentapetalae</taxon>
        <taxon>rosids</taxon>
        <taxon>malvids</taxon>
        <taxon>Brassicales</taxon>
        <taxon>Brassicaceae</taxon>
        <taxon>Eutremeae</taxon>
        <taxon>Eutrema</taxon>
    </lineage>
</organism>
<dbReference type="CDD" id="cd06222">
    <property type="entry name" value="RNase_H_like"/>
    <property type="match status" value="1"/>
</dbReference>
<dbReference type="GO" id="GO:0004523">
    <property type="term" value="F:RNA-DNA hybrid ribonuclease activity"/>
    <property type="evidence" value="ECO:0007669"/>
    <property type="project" value="InterPro"/>
</dbReference>
<dbReference type="STRING" id="72664.V4M1P7"/>
<name>V4M1P7_EUTSA</name>